<evidence type="ECO:0000313" key="2">
    <source>
        <dbReference type="EMBL" id="GIG21148.1"/>
    </source>
</evidence>
<evidence type="ECO:0000313" key="3">
    <source>
        <dbReference type="Proteomes" id="UP000632740"/>
    </source>
</evidence>
<keyword evidence="1" id="KW-0812">Transmembrane</keyword>
<feature type="transmembrane region" description="Helical" evidence="1">
    <location>
        <begin position="29"/>
        <end position="51"/>
    </location>
</feature>
<name>A0A919P3D9_9CELL</name>
<accession>A0A919P3D9</accession>
<dbReference type="AlphaFoldDB" id="A0A919P3D9"/>
<gene>
    <name evidence="2" type="ORF">Cch01nite_18720</name>
</gene>
<keyword evidence="1" id="KW-0472">Membrane</keyword>
<dbReference type="EMBL" id="BONK01000005">
    <property type="protein sequence ID" value="GIG21148.1"/>
    <property type="molecule type" value="Genomic_DNA"/>
</dbReference>
<sequence length="175" mass="17647">MISKILGPVPATLAATVLASLVAASPPWATLAMVVGLFGGTLLAAIGILRWLGGPGSLTRHRAVPVVLAAEVLALVAGWLMGLPSEVIRAFIAFFVVGLVTRVGARANISAHCLFFGTLTGLLLGWIPIAGMCALALLMALAAARVALRQHTAPQALWGGLGGIAIGALAAAVFA</sequence>
<feature type="transmembrane region" description="Helical" evidence="1">
    <location>
        <begin position="63"/>
        <end position="81"/>
    </location>
</feature>
<feature type="transmembrane region" description="Helical" evidence="1">
    <location>
        <begin position="87"/>
        <end position="105"/>
    </location>
</feature>
<proteinExistence type="predicted"/>
<keyword evidence="1" id="KW-1133">Transmembrane helix</keyword>
<feature type="transmembrane region" description="Helical" evidence="1">
    <location>
        <begin position="156"/>
        <end position="174"/>
    </location>
</feature>
<protein>
    <submittedName>
        <fullName evidence="2">Uncharacterized protein</fullName>
    </submittedName>
</protein>
<feature type="transmembrane region" description="Helical" evidence="1">
    <location>
        <begin position="114"/>
        <end position="144"/>
    </location>
</feature>
<comment type="caution">
    <text evidence="2">The sequence shown here is derived from an EMBL/GenBank/DDBJ whole genome shotgun (WGS) entry which is preliminary data.</text>
</comment>
<evidence type="ECO:0000256" key="1">
    <source>
        <dbReference type="SAM" id="Phobius"/>
    </source>
</evidence>
<dbReference type="Proteomes" id="UP000632740">
    <property type="component" value="Unassembled WGS sequence"/>
</dbReference>
<organism evidence="2 3">
    <name type="scientific">Cellulomonas chitinilytica</name>
    <dbReference type="NCBI Taxonomy" id="398759"/>
    <lineage>
        <taxon>Bacteria</taxon>
        <taxon>Bacillati</taxon>
        <taxon>Actinomycetota</taxon>
        <taxon>Actinomycetes</taxon>
        <taxon>Micrococcales</taxon>
        <taxon>Cellulomonadaceae</taxon>
        <taxon>Cellulomonas</taxon>
    </lineage>
</organism>
<reference evidence="2" key="1">
    <citation type="submission" date="2021-01" db="EMBL/GenBank/DDBJ databases">
        <title>Whole genome shotgun sequence of Cellulomonas chitinilytica NBRC 110799.</title>
        <authorList>
            <person name="Komaki H."/>
            <person name="Tamura T."/>
        </authorList>
    </citation>
    <scope>NUCLEOTIDE SEQUENCE</scope>
    <source>
        <strain evidence="2">NBRC 110799</strain>
    </source>
</reference>
<dbReference type="RefSeq" id="WP_203751825.1">
    <property type="nucleotide sequence ID" value="NZ_BONK01000005.1"/>
</dbReference>
<keyword evidence="3" id="KW-1185">Reference proteome</keyword>